<keyword evidence="4" id="KW-1185">Reference proteome</keyword>
<dbReference type="OMA" id="VEWDGHI"/>
<feature type="transmembrane region" description="Helical" evidence="2">
    <location>
        <begin position="97"/>
        <end position="118"/>
    </location>
</feature>
<dbReference type="OrthoDB" id="3546279at2759"/>
<dbReference type="VEuPathDB" id="FungiDB:SAPIO_CDS1999"/>
<proteinExistence type="predicted"/>
<evidence type="ECO:0008006" key="5">
    <source>
        <dbReference type="Google" id="ProtNLM"/>
    </source>
</evidence>
<dbReference type="Pfam" id="PF11951">
    <property type="entry name" value="Fungal_trans_2"/>
    <property type="match status" value="1"/>
</dbReference>
<keyword evidence="2" id="KW-1133">Transmembrane helix</keyword>
<keyword evidence="2" id="KW-0472">Membrane</keyword>
<evidence type="ECO:0000256" key="1">
    <source>
        <dbReference type="ARBA" id="ARBA00023242"/>
    </source>
</evidence>
<dbReference type="Proteomes" id="UP000028545">
    <property type="component" value="Unassembled WGS sequence"/>
</dbReference>
<organism evidence="3 4">
    <name type="scientific">Pseudallescheria apiosperma</name>
    <name type="common">Scedosporium apiospermum</name>
    <dbReference type="NCBI Taxonomy" id="563466"/>
    <lineage>
        <taxon>Eukaryota</taxon>
        <taxon>Fungi</taxon>
        <taxon>Dikarya</taxon>
        <taxon>Ascomycota</taxon>
        <taxon>Pezizomycotina</taxon>
        <taxon>Sordariomycetes</taxon>
        <taxon>Hypocreomycetidae</taxon>
        <taxon>Microascales</taxon>
        <taxon>Microascaceae</taxon>
        <taxon>Scedosporium</taxon>
    </lineage>
</organism>
<evidence type="ECO:0000313" key="3">
    <source>
        <dbReference type="EMBL" id="KEZ45637.1"/>
    </source>
</evidence>
<dbReference type="HOGENOM" id="CLU_024934_5_2_1"/>
<dbReference type="RefSeq" id="XP_016645436.1">
    <property type="nucleotide sequence ID" value="XM_016785139.1"/>
</dbReference>
<accession>A0A084GE75</accession>
<keyword evidence="1" id="KW-0539">Nucleus</keyword>
<keyword evidence="2" id="KW-0812">Transmembrane</keyword>
<sequence>MKDHTKSRRGCFQCKKRKVKRRREHCSYLDQFGSAESSPCSCPARHPVGRRSDIGAPRRSLEPLCYGMDLELTHFYLTHTYKTLWVRQEARLLWRDIIFLDAIMYPPLLSGILAVAAMHKILTCGDPDSAYKSIALRKQTAALEGFVPLLNSVTKETAEIVYSFSLLVSYWAFASLRLPLELSILSTTVDLELSQDANYSLPTGSILTQFLELLKRVRPTHAVLNETRPLVLTGKLSPMSKVPEDGELPGLDEDTKSALSALDRHIHPLPRCLSEYHASIPLLKMDTMHRIALKPEWGELIVAWPIRLANGFIEEVKLRNHVALTILAYWAVAFHTLEDRWWAKGWGISLISEISSIVTGPWAELLEWPRRRVGLDAG</sequence>
<evidence type="ECO:0000256" key="2">
    <source>
        <dbReference type="SAM" id="Phobius"/>
    </source>
</evidence>
<gene>
    <name evidence="3" type="ORF">SAPIO_CDS1999</name>
</gene>
<name>A0A084GE75_PSEDA</name>
<protein>
    <recommendedName>
        <fullName evidence="5">Zn(2)-C6 fungal-type domain-containing protein</fullName>
    </recommendedName>
</protein>
<dbReference type="PANTHER" id="PTHR47784">
    <property type="entry name" value="STEROL UPTAKE CONTROL PROTEIN 2"/>
    <property type="match status" value="1"/>
</dbReference>
<reference evidence="3 4" key="1">
    <citation type="journal article" date="2014" name="Genome Announc.">
        <title>Draft genome sequence of the pathogenic fungus Scedosporium apiospermum.</title>
        <authorList>
            <person name="Vandeputte P."/>
            <person name="Ghamrawi S."/>
            <person name="Rechenmann M."/>
            <person name="Iltis A."/>
            <person name="Giraud S."/>
            <person name="Fleury M."/>
            <person name="Thornton C."/>
            <person name="Delhaes L."/>
            <person name="Meyer W."/>
            <person name="Papon N."/>
            <person name="Bouchara J.P."/>
        </authorList>
    </citation>
    <scope>NUCLEOTIDE SEQUENCE [LARGE SCALE GENOMIC DNA]</scope>
    <source>
        <strain evidence="3 4">IHEM 14462</strain>
    </source>
</reference>
<evidence type="ECO:0000313" key="4">
    <source>
        <dbReference type="Proteomes" id="UP000028545"/>
    </source>
</evidence>
<dbReference type="GO" id="GO:0001228">
    <property type="term" value="F:DNA-binding transcription activator activity, RNA polymerase II-specific"/>
    <property type="evidence" value="ECO:0007669"/>
    <property type="project" value="TreeGrafter"/>
</dbReference>
<dbReference type="InterPro" id="IPR021858">
    <property type="entry name" value="Fun_TF"/>
</dbReference>
<dbReference type="EMBL" id="JOWA01000077">
    <property type="protein sequence ID" value="KEZ45637.1"/>
    <property type="molecule type" value="Genomic_DNA"/>
</dbReference>
<dbReference type="KEGG" id="sapo:SAPIO_CDS1999"/>
<dbReference type="AlphaFoldDB" id="A0A084GE75"/>
<comment type="caution">
    <text evidence="3">The sequence shown here is derived from an EMBL/GenBank/DDBJ whole genome shotgun (WGS) entry which is preliminary data.</text>
</comment>
<dbReference type="GeneID" id="27721071"/>
<dbReference type="InterPro" id="IPR053157">
    <property type="entry name" value="Sterol_Uptake_Regulator"/>
</dbReference>
<dbReference type="PANTHER" id="PTHR47784:SF5">
    <property type="entry name" value="STEROL UPTAKE CONTROL PROTEIN 2"/>
    <property type="match status" value="1"/>
</dbReference>